<keyword evidence="5" id="KW-0804">Transcription</keyword>
<dbReference type="PROSITE" id="PS50110">
    <property type="entry name" value="RESPONSE_REGULATORY"/>
    <property type="match status" value="1"/>
</dbReference>
<proteinExistence type="predicted"/>
<dbReference type="GO" id="GO:0000160">
    <property type="term" value="P:phosphorelay signal transduction system"/>
    <property type="evidence" value="ECO:0007669"/>
    <property type="project" value="UniProtKB-KW"/>
</dbReference>
<evidence type="ECO:0000256" key="4">
    <source>
        <dbReference type="ARBA" id="ARBA00023125"/>
    </source>
</evidence>
<dbReference type="Proteomes" id="UP000176682">
    <property type="component" value="Unassembled WGS sequence"/>
</dbReference>
<organism evidence="8 9">
    <name type="scientific">Candidatus Collierbacteria bacterium RIFOXYB1_FULL_49_13</name>
    <dbReference type="NCBI Taxonomy" id="1817728"/>
    <lineage>
        <taxon>Bacteria</taxon>
        <taxon>Candidatus Collieribacteriota</taxon>
    </lineage>
</organism>
<evidence type="ECO:0000313" key="8">
    <source>
        <dbReference type="EMBL" id="OGD79561.1"/>
    </source>
</evidence>
<comment type="caution">
    <text evidence="8">The sequence shown here is derived from an EMBL/GenBank/DDBJ whole genome shotgun (WGS) entry which is preliminary data.</text>
</comment>
<feature type="domain" description="Response regulatory" evidence="7">
    <location>
        <begin position="3"/>
        <end position="121"/>
    </location>
</feature>
<keyword evidence="4" id="KW-0238">DNA-binding</keyword>
<reference evidence="8 9" key="1">
    <citation type="journal article" date="2016" name="Nat. Commun.">
        <title>Thousands of microbial genomes shed light on interconnected biogeochemical processes in an aquifer system.</title>
        <authorList>
            <person name="Anantharaman K."/>
            <person name="Brown C.T."/>
            <person name="Hug L.A."/>
            <person name="Sharon I."/>
            <person name="Castelle C.J."/>
            <person name="Probst A.J."/>
            <person name="Thomas B.C."/>
            <person name="Singh A."/>
            <person name="Wilkins M.J."/>
            <person name="Karaoz U."/>
            <person name="Brodie E.L."/>
            <person name="Williams K.H."/>
            <person name="Hubbard S.S."/>
            <person name="Banfield J.F."/>
        </authorList>
    </citation>
    <scope>NUCLEOTIDE SEQUENCE [LARGE SCALE GENOMIC DNA]</scope>
</reference>
<evidence type="ECO:0000256" key="6">
    <source>
        <dbReference type="PROSITE-ProRule" id="PRU00169"/>
    </source>
</evidence>
<dbReference type="GO" id="GO:0003677">
    <property type="term" value="F:DNA binding"/>
    <property type="evidence" value="ECO:0007669"/>
    <property type="project" value="UniProtKB-KW"/>
</dbReference>
<dbReference type="PANTHER" id="PTHR44591:SF3">
    <property type="entry name" value="RESPONSE REGULATORY DOMAIN-CONTAINING PROTEIN"/>
    <property type="match status" value="1"/>
</dbReference>
<dbReference type="InterPro" id="IPR011006">
    <property type="entry name" value="CheY-like_superfamily"/>
</dbReference>
<dbReference type="FunFam" id="3.40.50.2300:FF:000001">
    <property type="entry name" value="DNA-binding response regulator PhoB"/>
    <property type="match status" value="1"/>
</dbReference>
<dbReference type="SUPFAM" id="SSF52172">
    <property type="entry name" value="CheY-like"/>
    <property type="match status" value="1"/>
</dbReference>
<accession>A0A1F5FIZ6</accession>
<evidence type="ECO:0000256" key="3">
    <source>
        <dbReference type="ARBA" id="ARBA00023015"/>
    </source>
</evidence>
<name>A0A1F5FIZ6_9BACT</name>
<dbReference type="EMBL" id="MFAM01000017">
    <property type="protein sequence ID" value="OGD79561.1"/>
    <property type="molecule type" value="Genomic_DNA"/>
</dbReference>
<gene>
    <name evidence="8" type="ORF">A2368_02320</name>
</gene>
<protein>
    <recommendedName>
        <fullName evidence="7">Response regulatory domain-containing protein</fullName>
    </recommendedName>
</protein>
<evidence type="ECO:0000259" key="7">
    <source>
        <dbReference type="PROSITE" id="PS50110"/>
    </source>
</evidence>
<evidence type="ECO:0000256" key="2">
    <source>
        <dbReference type="ARBA" id="ARBA00023012"/>
    </source>
</evidence>
<dbReference type="Pfam" id="PF00072">
    <property type="entry name" value="Response_reg"/>
    <property type="match status" value="1"/>
</dbReference>
<dbReference type="InterPro" id="IPR001789">
    <property type="entry name" value="Sig_transdc_resp-reg_receiver"/>
</dbReference>
<keyword evidence="1 6" id="KW-0597">Phosphoprotein</keyword>
<dbReference type="InterPro" id="IPR050595">
    <property type="entry name" value="Bact_response_regulator"/>
</dbReference>
<dbReference type="PANTHER" id="PTHR44591">
    <property type="entry name" value="STRESS RESPONSE REGULATOR PROTEIN 1"/>
    <property type="match status" value="1"/>
</dbReference>
<keyword evidence="2" id="KW-0902">Two-component regulatory system</keyword>
<dbReference type="AlphaFoldDB" id="A0A1F5FIZ6"/>
<evidence type="ECO:0000256" key="1">
    <source>
        <dbReference type="ARBA" id="ARBA00022553"/>
    </source>
</evidence>
<sequence length="123" mass="13505">MKKILVVDDEPSVARVLADELSGRGYVVSTAANGKLGLEKAINERSDLVILDVKMPVMDGLAMLESLRSQEFGKEMKVIILSNLEPDDSIITKVYANLPIAYFIKSDIALADLLEKVDEVLQV</sequence>
<keyword evidence="3" id="KW-0805">Transcription regulation</keyword>
<evidence type="ECO:0000313" key="9">
    <source>
        <dbReference type="Proteomes" id="UP000176682"/>
    </source>
</evidence>
<dbReference type="SMART" id="SM00448">
    <property type="entry name" value="REC"/>
    <property type="match status" value="1"/>
</dbReference>
<evidence type="ECO:0000256" key="5">
    <source>
        <dbReference type="ARBA" id="ARBA00023163"/>
    </source>
</evidence>
<dbReference type="Gene3D" id="3.40.50.2300">
    <property type="match status" value="1"/>
</dbReference>
<feature type="modified residue" description="4-aspartylphosphate" evidence="6">
    <location>
        <position position="52"/>
    </location>
</feature>